<dbReference type="EMBL" id="JAKOGI010000011">
    <property type="protein sequence ID" value="KAJ8451117.1"/>
    <property type="molecule type" value="Genomic_DNA"/>
</dbReference>
<dbReference type="PANTHER" id="PTHR31384:SF1">
    <property type="entry name" value="AUXIN RESPONSE FACTOR 9"/>
    <property type="match status" value="1"/>
</dbReference>
<protein>
    <recommendedName>
        <fullName evidence="8">Auxin-responsive protein</fullName>
    </recommendedName>
</protein>
<evidence type="ECO:0000259" key="10">
    <source>
        <dbReference type="PROSITE" id="PS51745"/>
    </source>
</evidence>
<keyword evidence="8" id="KW-0678">Repressor</keyword>
<feature type="region of interest" description="Disordered" evidence="9">
    <location>
        <begin position="349"/>
        <end position="370"/>
    </location>
</feature>
<feature type="compositionally biased region" description="Basic and acidic residues" evidence="9">
    <location>
        <begin position="302"/>
        <end position="313"/>
    </location>
</feature>
<keyword evidence="4" id="KW-0238">DNA-binding</keyword>
<dbReference type="Pfam" id="PF06507">
    <property type="entry name" value="ARF_AD"/>
    <property type="match status" value="1"/>
</dbReference>
<dbReference type="OrthoDB" id="1050118at2759"/>
<dbReference type="InterPro" id="IPR015300">
    <property type="entry name" value="DNA-bd_pseudobarrel_sf"/>
</dbReference>
<evidence type="ECO:0000256" key="3">
    <source>
        <dbReference type="ARBA" id="ARBA00023015"/>
    </source>
</evidence>
<dbReference type="SUPFAM" id="SSF101936">
    <property type="entry name" value="DNA-binding pseudobarrel domain"/>
    <property type="match status" value="1"/>
</dbReference>
<organism evidence="11 12">
    <name type="scientific">Carnegiea gigantea</name>
    <dbReference type="NCBI Taxonomy" id="171969"/>
    <lineage>
        <taxon>Eukaryota</taxon>
        <taxon>Viridiplantae</taxon>
        <taxon>Streptophyta</taxon>
        <taxon>Embryophyta</taxon>
        <taxon>Tracheophyta</taxon>
        <taxon>Spermatophyta</taxon>
        <taxon>Magnoliopsida</taxon>
        <taxon>eudicotyledons</taxon>
        <taxon>Gunneridae</taxon>
        <taxon>Pentapetalae</taxon>
        <taxon>Caryophyllales</taxon>
        <taxon>Cactineae</taxon>
        <taxon>Cactaceae</taxon>
        <taxon>Cactoideae</taxon>
        <taxon>Echinocereeae</taxon>
        <taxon>Carnegiea</taxon>
    </lineage>
</organism>
<evidence type="ECO:0000256" key="2">
    <source>
        <dbReference type="ARBA" id="ARBA00007853"/>
    </source>
</evidence>
<dbReference type="Gene3D" id="2.40.330.10">
    <property type="entry name" value="DNA-binding pseudobarrel domain"/>
    <property type="match status" value="1"/>
</dbReference>
<evidence type="ECO:0000256" key="1">
    <source>
        <dbReference type="ARBA" id="ARBA00004123"/>
    </source>
</evidence>
<dbReference type="GO" id="GO:0009734">
    <property type="term" value="P:auxin-activated signaling pathway"/>
    <property type="evidence" value="ECO:0007669"/>
    <property type="project" value="UniProtKB-UniRule"/>
</dbReference>
<evidence type="ECO:0000313" key="11">
    <source>
        <dbReference type="EMBL" id="KAJ8451117.1"/>
    </source>
</evidence>
<dbReference type="Gene3D" id="3.10.20.90">
    <property type="entry name" value="Phosphatidylinositol 3-kinase Catalytic Subunit, Chain A, domain 1"/>
    <property type="match status" value="1"/>
</dbReference>
<comment type="similarity">
    <text evidence="8">Belongs to the Aux/IAA family.</text>
</comment>
<dbReference type="FunFam" id="2.30.30.1040:FF:000001">
    <property type="entry name" value="Auxin response factor"/>
    <property type="match status" value="1"/>
</dbReference>
<dbReference type="InterPro" id="IPR053793">
    <property type="entry name" value="PB1-like"/>
</dbReference>
<dbReference type="InterPro" id="IPR010525">
    <property type="entry name" value="ARF_dom"/>
</dbReference>
<dbReference type="Pfam" id="PF02309">
    <property type="entry name" value="AUX_IAA"/>
    <property type="match status" value="2"/>
</dbReference>
<feature type="region of interest" description="Disordered" evidence="9">
    <location>
        <begin position="285"/>
        <end position="313"/>
    </location>
</feature>
<comment type="similarity">
    <text evidence="2">Belongs to the ARF family.</text>
</comment>
<evidence type="ECO:0000256" key="6">
    <source>
        <dbReference type="ARBA" id="ARBA00023242"/>
    </source>
</evidence>
<dbReference type="Proteomes" id="UP001153076">
    <property type="component" value="Unassembled WGS sequence"/>
</dbReference>
<dbReference type="GO" id="GO:0005634">
    <property type="term" value="C:nucleus"/>
    <property type="evidence" value="ECO:0007669"/>
    <property type="project" value="UniProtKB-SubCell"/>
</dbReference>
<sequence length="511" mass="57659">MASSMAFGQSNLSSGFRGSGVGDDLYTELWRACAGPLVEAPRVGERVYYFPQGHMEQLEASTNQELNQKMNMFNLPSKILCNVLNIVLMAEQETDEVYAEITLMPEADDMTQPTPTQELVAKDLHGNLWRFKHIFRGLVCIKMSRMSQFIIGLNKYLESLNNGFTVGMRFKMRFEGDDSPERRFSGTIVGVEYNRSPEWKDSRWRPLMVQWDEPASIVRPDRVSGWEIEPLGSSTPVDIPDPVVKTKKARPSVEMPAHVILMAESMPVNYSTPWNPSIVIPRGEVEDSKTTTASSGYAPLKSTKENNDPIENGKKLSEAVRSYRLFGIDLMKPFMTTIREESAYEVKVTGGSSEERGQSSESASFSEQKSELSKVSVEMKQLIRVASPRETQSKQAFSTRSRTKVQMQGVAVGRAVDLTILEGYDQLIDELEALFDIKGELRTRDKWEIVFTDDEGDMMLVGDDPWREFCNMARKIYIWSRLDVKNMSPGCKLPIAASFEGDGTVLSFRVF</sequence>
<dbReference type="GO" id="GO:0006355">
    <property type="term" value="P:regulation of DNA-templated transcription"/>
    <property type="evidence" value="ECO:0007669"/>
    <property type="project" value="InterPro"/>
</dbReference>
<dbReference type="SUPFAM" id="SSF54277">
    <property type="entry name" value="CAD &amp; PB1 domains"/>
    <property type="match status" value="1"/>
</dbReference>
<evidence type="ECO:0000256" key="9">
    <source>
        <dbReference type="SAM" id="MobiDB-lite"/>
    </source>
</evidence>
<dbReference type="AlphaFoldDB" id="A0A9Q1KWZ0"/>
<evidence type="ECO:0000313" key="12">
    <source>
        <dbReference type="Proteomes" id="UP001153076"/>
    </source>
</evidence>
<evidence type="ECO:0000256" key="7">
    <source>
        <dbReference type="ARBA" id="ARBA00023294"/>
    </source>
</evidence>
<evidence type="ECO:0000256" key="4">
    <source>
        <dbReference type="ARBA" id="ARBA00023125"/>
    </source>
</evidence>
<evidence type="ECO:0000256" key="5">
    <source>
        <dbReference type="ARBA" id="ARBA00023163"/>
    </source>
</evidence>
<dbReference type="InterPro" id="IPR044835">
    <property type="entry name" value="ARF_plant"/>
</dbReference>
<reference evidence="11" key="1">
    <citation type="submission" date="2022-04" db="EMBL/GenBank/DDBJ databases">
        <title>Carnegiea gigantea Genome sequencing and assembly v2.</title>
        <authorList>
            <person name="Copetti D."/>
            <person name="Sanderson M.J."/>
            <person name="Burquez A."/>
            <person name="Wojciechowski M.F."/>
        </authorList>
    </citation>
    <scope>NUCLEOTIDE SEQUENCE</scope>
    <source>
        <strain evidence="11">SGP5-SGP5p</strain>
        <tissue evidence="11">Aerial part</tissue>
    </source>
</reference>
<keyword evidence="12" id="KW-1185">Reference proteome</keyword>
<dbReference type="Gene3D" id="2.30.30.1040">
    <property type="match status" value="1"/>
</dbReference>
<accession>A0A9Q1KWZ0</accession>
<keyword evidence="6 8" id="KW-0539">Nucleus</keyword>
<gene>
    <name evidence="11" type="ORF">Cgig2_026926</name>
</gene>
<dbReference type="InterPro" id="IPR033389">
    <property type="entry name" value="AUX/IAA_dom"/>
</dbReference>
<comment type="subunit">
    <text evidence="8">Homodimers and heterodimers.</text>
</comment>
<evidence type="ECO:0000256" key="8">
    <source>
        <dbReference type="RuleBase" id="RU004549"/>
    </source>
</evidence>
<keyword evidence="7 8" id="KW-0927">Auxin signaling pathway</keyword>
<comment type="caution">
    <text evidence="11">The sequence shown here is derived from an EMBL/GenBank/DDBJ whole genome shotgun (WGS) entry which is preliminary data.</text>
</comment>
<dbReference type="PANTHER" id="PTHR31384">
    <property type="entry name" value="AUXIN RESPONSE FACTOR 4-RELATED"/>
    <property type="match status" value="1"/>
</dbReference>
<keyword evidence="5 8" id="KW-0804">Transcription</keyword>
<comment type="subcellular location">
    <subcellularLocation>
        <location evidence="1 8">Nucleus</location>
    </subcellularLocation>
</comment>
<dbReference type="GO" id="GO:0003677">
    <property type="term" value="F:DNA binding"/>
    <property type="evidence" value="ECO:0007669"/>
    <property type="project" value="UniProtKB-KW"/>
</dbReference>
<dbReference type="PROSITE" id="PS51745">
    <property type="entry name" value="PB1"/>
    <property type="match status" value="1"/>
</dbReference>
<dbReference type="FunFam" id="3.10.20.90:FF:000047">
    <property type="entry name" value="Auxin response factor"/>
    <property type="match status" value="1"/>
</dbReference>
<comment type="function">
    <text evidence="8">Aux/IAA proteins are short-lived transcriptional factors that function as repressors of early auxin response genes at low auxin concentrations.</text>
</comment>
<name>A0A9Q1KWZ0_9CARY</name>
<feature type="domain" description="PB1" evidence="10">
    <location>
        <begin position="400"/>
        <end position="481"/>
    </location>
</feature>
<proteinExistence type="inferred from homology"/>
<keyword evidence="3 8" id="KW-0805">Transcription regulation</keyword>